<accession>A0ACC6Q8T6</accession>
<dbReference type="Proteomes" id="UP001377168">
    <property type="component" value="Unassembled WGS sequence"/>
</dbReference>
<keyword evidence="2" id="KW-1185">Reference proteome</keyword>
<organism evidence="1 2">
    <name type="scientific">Streptomyces achmelvichensis</name>
    <dbReference type="NCBI Taxonomy" id="3134111"/>
    <lineage>
        <taxon>Bacteria</taxon>
        <taxon>Bacillati</taxon>
        <taxon>Actinomycetota</taxon>
        <taxon>Actinomycetes</taxon>
        <taxon>Kitasatosporales</taxon>
        <taxon>Streptomycetaceae</taxon>
        <taxon>Streptomyces</taxon>
    </lineage>
</organism>
<name>A0ACC6Q8T6_9ACTN</name>
<evidence type="ECO:0000313" key="2">
    <source>
        <dbReference type="Proteomes" id="UP001377168"/>
    </source>
</evidence>
<proteinExistence type="predicted"/>
<reference evidence="1" key="1">
    <citation type="submission" date="2024-03" db="EMBL/GenBank/DDBJ databases">
        <title>Novel Streptomyces species of biotechnological and ecological value are a feature of Machair soil.</title>
        <authorList>
            <person name="Prole J.R."/>
            <person name="Goodfellow M."/>
            <person name="Allenby N."/>
            <person name="Ward A.C."/>
        </authorList>
    </citation>
    <scope>NUCLEOTIDE SEQUENCE</scope>
    <source>
        <strain evidence="1">MS2.AVA.5</strain>
    </source>
</reference>
<protein>
    <submittedName>
        <fullName evidence="1">Uncharacterized protein</fullName>
    </submittedName>
</protein>
<comment type="caution">
    <text evidence="1">The sequence shown here is derived from an EMBL/GenBank/DDBJ whole genome shotgun (WGS) entry which is preliminary data.</text>
</comment>
<dbReference type="EMBL" id="JBBKAJ010000038">
    <property type="protein sequence ID" value="MEJ8640020.1"/>
    <property type="molecule type" value="Genomic_DNA"/>
</dbReference>
<evidence type="ECO:0000313" key="1">
    <source>
        <dbReference type="EMBL" id="MEJ8640020.1"/>
    </source>
</evidence>
<sequence>MDFPAANRGRTAVARYSNDGHDSGHEREVTLADLFADLIIWAASREIDWETALEQALRLAADGEACPKCGFEVPSASLNCPACAGATAERH</sequence>
<gene>
    <name evidence="1" type="ORF">WKI67_42730</name>
</gene>